<organism evidence="1 2">
    <name type="scientific">Dorcoceras hygrometricum</name>
    <dbReference type="NCBI Taxonomy" id="472368"/>
    <lineage>
        <taxon>Eukaryota</taxon>
        <taxon>Viridiplantae</taxon>
        <taxon>Streptophyta</taxon>
        <taxon>Embryophyta</taxon>
        <taxon>Tracheophyta</taxon>
        <taxon>Spermatophyta</taxon>
        <taxon>Magnoliopsida</taxon>
        <taxon>eudicotyledons</taxon>
        <taxon>Gunneridae</taxon>
        <taxon>Pentapetalae</taxon>
        <taxon>asterids</taxon>
        <taxon>lamiids</taxon>
        <taxon>Lamiales</taxon>
        <taxon>Gesneriaceae</taxon>
        <taxon>Didymocarpoideae</taxon>
        <taxon>Trichosporeae</taxon>
        <taxon>Loxocarpinae</taxon>
        <taxon>Dorcoceras</taxon>
    </lineage>
</organism>
<sequence>MRAAEREERAALLCALRWWWPPAGEFAAALRRLNFASRFYSGLSRAAHEVFGPIFDIGPILVDFEVLRFLGPKFLAQYDDAIKIVKYDFNCKI</sequence>
<dbReference type="Proteomes" id="UP000250235">
    <property type="component" value="Unassembled WGS sequence"/>
</dbReference>
<evidence type="ECO:0000313" key="1">
    <source>
        <dbReference type="EMBL" id="KZV34503.1"/>
    </source>
</evidence>
<evidence type="ECO:0000313" key="2">
    <source>
        <dbReference type="Proteomes" id="UP000250235"/>
    </source>
</evidence>
<accession>A0A2Z7BJ87</accession>
<gene>
    <name evidence="1" type="ORF">F511_14703</name>
</gene>
<protein>
    <submittedName>
        <fullName evidence="1">Uncharacterized protein</fullName>
    </submittedName>
</protein>
<reference evidence="1 2" key="1">
    <citation type="journal article" date="2015" name="Proc. Natl. Acad. Sci. U.S.A.">
        <title>The resurrection genome of Boea hygrometrica: A blueprint for survival of dehydration.</title>
        <authorList>
            <person name="Xiao L."/>
            <person name="Yang G."/>
            <person name="Zhang L."/>
            <person name="Yang X."/>
            <person name="Zhao S."/>
            <person name="Ji Z."/>
            <person name="Zhou Q."/>
            <person name="Hu M."/>
            <person name="Wang Y."/>
            <person name="Chen M."/>
            <person name="Xu Y."/>
            <person name="Jin H."/>
            <person name="Xiao X."/>
            <person name="Hu G."/>
            <person name="Bao F."/>
            <person name="Hu Y."/>
            <person name="Wan P."/>
            <person name="Li L."/>
            <person name="Deng X."/>
            <person name="Kuang T."/>
            <person name="Xiang C."/>
            <person name="Zhu J.K."/>
            <person name="Oliver M.J."/>
            <person name="He Y."/>
        </authorList>
    </citation>
    <scope>NUCLEOTIDE SEQUENCE [LARGE SCALE GENOMIC DNA]</scope>
    <source>
        <strain evidence="2">cv. XS01</strain>
    </source>
</reference>
<proteinExistence type="predicted"/>
<dbReference type="EMBL" id="KV005047">
    <property type="protein sequence ID" value="KZV34503.1"/>
    <property type="molecule type" value="Genomic_DNA"/>
</dbReference>
<name>A0A2Z7BJ87_9LAMI</name>
<keyword evidence="2" id="KW-1185">Reference proteome</keyword>
<dbReference type="AlphaFoldDB" id="A0A2Z7BJ87"/>